<feature type="transmembrane region" description="Helical" evidence="10">
    <location>
        <begin position="17"/>
        <end position="38"/>
    </location>
</feature>
<evidence type="ECO:0000256" key="6">
    <source>
        <dbReference type="ARBA" id="ARBA00022692"/>
    </source>
</evidence>
<evidence type="ECO:0000256" key="2">
    <source>
        <dbReference type="ARBA" id="ARBA00004162"/>
    </source>
</evidence>
<dbReference type="RefSeq" id="WP_109533840.1">
    <property type="nucleotide sequence ID" value="NZ_QEYD01000007.1"/>
</dbReference>
<reference evidence="12 13" key="1">
    <citation type="submission" date="2018-05" db="EMBL/GenBank/DDBJ databases">
        <title>Pararhodobacter marina sp. nov., isolated from deep-sea water of the Indian Ocean.</title>
        <authorList>
            <person name="Lai Q.Sr."/>
            <person name="Liu X."/>
            <person name="Shao Z."/>
        </authorList>
    </citation>
    <scope>NUCLEOTIDE SEQUENCE [LARGE SCALE GENOMIC DNA]</scope>
    <source>
        <strain evidence="12 13">CIC4N-9</strain>
    </source>
</reference>
<dbReference type="GO" id="GO:0006935">
    <property type="term" value="P:chemotaxis"/>
    <property type="evidence" value="ECO:0007669"/>
    <property type="project" value="UniProtKB-KW"/>
</dbReference>
<evidence type="ECO:0000256" key="5">
    <source>
        <dbReference type="ARBA" id="ARBA00022500"/>
    </source>
</evidence>
<feature type="compositionally biased region" description="Basic and acidic residues" evidence="11">
    <location>
        <begin position="52"/>
        <end position="61"/>
    </location>
</feature>
<keyword evidence="10" id="KW-0997">Cell inner membrane</keyword>
<keyword evidence="12" id="KW-0282">Flagellum</keyword>
<accession>A0A2U2C964</accession>
<dbReference type="GO" id="GO:0005886">
    <property type="term" value="C:plasma membrane"/>
    <property type="evidence" value="ECO:0007669"/>
    <property type="project" value="UniProtKB-SubCell"/>
</dbReference>
<keyword evidence="12" id="KW-0969">Cilium</keyword>
<proteinExistence type="inferred from homology"/>
<dbReference type="Proteomes" id="UP000244940">
    <property type="component" value="Unassembled WGS sequence"/>
</dbReference>
<keyword evidence="4" id="KW-1003">Cell membrane</keyword>
<keyword evidence="6 10" id="KW-0812">Transmembrane</keyword>
<evidence type="ECO:0000256" key="11">
    <source>
        <dbReference type="SAM" id="MobiDB-lite"/>
    </source>
</evidence>
<dbReference type="AlphaFoldDB" id="A0A2U2C964"/>
<evidence type="ECO:0000313" key="13">
    <source>
        <dbReference type="Proteomes" id="UP000244940"/>
    </source>
</evidence>
<evidence type="ECO:0000256" key="1">
    <source>
        <dbReference type="ARBA" id="ARBA00002254"/>
    </source>
</evidence>
<evidence type="ECO:0000256" key="10">
    <source>
        <dbReference type="RuleBase" id="RU364125"/>
    </source>
</evidence>
<feature type="compositionally biased region" description="Low complexity" evidence="11">
    <location>
        <begin position="62"/>
        <end position="74"/>
    </location>
</feature>
<feature type="region of interest" description="Disordered" evidence="11">
    <location>
        <begin position="52"/>
        <end position="85"/>
    </location>
</feature>
<name>A0A2U2C964_9RHOB</name>
<evidence type="ECO:0000256" key="4">
    <source>
        <dbReference type="ARBA" id="ARBA00022475"/>
    </source>
</evidence>
<dbReference type="GO" id="GO:0071973">
    <property type="term" value="P:bacterial-type flagellum-dependent cell motility"/>
    <property type="evidence" value="ECO:0007669"/>
    <property type="project" value="InterPro"/>
</dbReference>
<organism evidence="12 13">
    <name type="scientific">Pararhodobacter marinus</name>
    <dbReference type="NCBI Taxonomy" id="2184063"/>
    <lineage>
        <taxon>Bacteria</taxon>
        <taxon>Pseudomonadati</taxon>
        <taxon>Pseudomonadota</taxon>
        <taxon>Alphaproteobacteria</taxon>
        <taxon>Rhodobacterales</taxon>
        <taxon>Paracoccaceae</taxon>
        <taxon>Pararhodobacter</taxon>
    </lineage>
</organism>
<keyword evidence="9 10" id="KW-0472">Membrane</keyword>
<comment type="function">
    <text evidence="1 10">Controls the rotational direction of flagella during chemotaxis.</text>
</comment>
<dbReference type="Pfam" id="PF03748">
    <property type="entry name" value="FliL"/>
    <property type="match status" value="1"/>
</dbReference>
<dbReference type="GO" id="GO:0009425">
    <property type="term" value="C:bacterial-type flagellum basal body"/>
    <property type="evidence" value="ECO:0007669"/>
    <property type="project" value="InterPro"/>
</dbReference>
<keyword evidence="7 10" id="KW-0283">Flagellar rotation</keyword>
<evidence type="ECO:0000256" key="9">
    <source>
        <dbReference type="ARBA" id="ARBA00023136"/>
    </source>
</evidence>
<comment type="caution">
    <text evidence="12">The sequence shown here is derived from an EMBL/GenBank/DDBJ whole genome shotgun (WGS) entry which is preliminary data.</text>
</comment>
<evidence type="ECO:0000313" key="12">
    <source>
        <dbReference type="EMBL" id="PWE28334.1"/>
    </source>
</evidence>
<evidence type="ECO:0000256" key="3">
    <source>
        <dbReference type="ARBA" id="ARBA00008281"/>
    </source>
</evidence>
<keyword evidence="8 10" id="KW-1133">Transmembrane helix</keyword>
<dbReference type="EMBL" id="QEYD01000007">
    <property type="protein sequence ID" value="PWE28334.1"/>
    <property type="molecule type" value="Genomic_DNA"/>
</dbReference>
<comment type="subcellular location">
    <subcellularLocation>
        <location evidence="10">Cell inner membrane</location>
    </subcellularLocation>
    <subcellularLocation>
        <location evidence="2">Cell membrane</location>
        <topology evidence="2">Single-pass membrane protein</topology>
    </subcellularLocation>
</comment>
<comment type="similarity">
    <text evidence="3 10">Belongs to the FliL family.</text>
</comment>
<keyword evidence="12" id="KW-0966">Cell projection</keyword>
<protein>
    <recommendedName>
        <fullName evidence="10">Flagellar protein FliL</fullName>
    </recommendedName>
</protein>
<dbReference type="InterPro" id="IPR005503">
    <property type="entry name" value="FliL"/>
</dbReference>
<evidence type="ECO:0000256" key="8">
    <source>
        <dbReference type="ARBA" id="ARBA00022989"/>
    </source>
</evidence>
<gene>
    <name evidence="12" type="ORF">C4N9_13440</name>
</gene>
<dbReference type="GeneID" id="94365894"/>
<keyword evidence="5 10" id="KW-0145">Chemotaxis</keyword>
<evidence type="ECO:0000256" key="7">
    <source>
        <dbReference type="ARBA" id="ARBA00022779"/>
    </source>
</evidence>
<keyword evidence="13" id="KW-1185">Reference proteome</keyword>
<sequence>MASADTDAQTPEKKSKLPLIIGIVLALLGAGGGFFVTYSGMLDSLLGGEAGDHAAPSEDAHGAPADTGHGAAAADDGHGGDSGDGSAAGYVPLSPIVVTIGQRGETRHLRFLAQLAVAPGAAGAVTNLLPRIVDVLNIYLRALDPFELEEPAALMRLRAQMLRRVQIVTGPGMVNDLLIMEFVIN</sequence>